<dbReference type="GO" id="GO:0035556">
    <property type="term" value="P:intracellular signal transduction"/>
    <property type="evidence" value="ECO:0007669"/>
    <property type="project" value="InterPro"/>
</dbReference>
<comment type="caution">
    <text evidence="3">The sequence shown here is derived from an EMBL/GenBank/DDBJ whole genome shotgun (WGS) entry which is preliminary data.</text>
</comment>
<proteinExistence type="predicted"/>
<keyword evidence="4" id="KW-1185">Reference proteome</keyword>
<dbReference type="EMBL" id="VICE01000132">
    <property type="protein sequence ID" value="TQD41009.1"/>
    <property type="molecule type" value="Genomic_DNA"/>
</dbReference>
<dbReference type="NCBIfam" id="TIGR04510">
    <property type="entry name" value="mod_pep_cyc"/>
    <property type="match status" value="1"/>
</dbReference>
<dbReference type="InterPro" id="IPR030966">
    <property type="entry name" value="Mod_pep_cyc"/>
</dbReference>
<name>A0A507ZUB2_9GAMM</name>
<sequence length="876" mass="96011">MDDAINAQDDTGLPQGEPGEDGHSRNLRTILLLDICDSTGIVERLGDTATAQLFREHDRLVLRLQQAWRGRLIDRSDGLLLLFERPMDGLGFALDYGQGLAAIGKLRDIELKARAGLHVGELLTWRNSEESVRLGAKPLEVEGLAKPMAARLMSIARPGQILMSAVAESLTHRAVRDMGERGLGLVWKSHGRWRFKGMPETQEVFEVGEPGIAPLRRPIESAKARRAVPLWRRPTAMAAEAALVAAIAVGGWFATRPPPAIAFSERDWVVVGDLRNLTGDARLEDSLEQAFRISLEQSRHVNVLSDLKVRDTLARMRLAPDTVVDRDIAAQIAQRDGARAVILPTVSEVGGRLRMSVEVVDPATQTTVYAHAADGKGEASVLASIDEVTGALRNDLGEAVEQIEKDSRPLPEVTTGSVDALRAYALAQDAYARYAFDEALQLYTRATELDPEFALAWLGRMRSLIATVDAPAAVESLRKAAALKGKLPPRESLYVDAWASEFDEPSEATGRWVQLAGMYPDYLPGRGNAALWLYEENRFEEALPHAIAGTIEQNPLRGQEFDTVGRVQLALEAYPEAERALRRSLEEVGGSSLRRLVSTAAAQRKFEEAERQAKGLDPANAHHYMEQSSLAIDRARFEDARKLSQASLRVLKNKHGLASRYLAVPVGLSAWLAGDVADARRTLDSVVRASLEELEQAGEGVLVDAEDDATTALAAALVLQRMGETASSDPVLSALEAKPVLMRIPAVAELATVLRAEKLRRGGDPGKSIELLQPLITGAERYQTRVALMEALADEGRVADALEQARWLQRRRGLAYAELECGGCLQALNVLDSNLAIRREAQLLRAEGQEVEAERKLKNFNRLWPVEVLPPYFSES</sequence>
<feature type="repeat" description="TPR" evidence="1">
    <location>
        <begin position="420"/>
        <end position="453"/>
    </location>
</feature>
<dbReference type="InterPro" id="IPR001054">
    <property type="entry name" value="A/G_cyclase"/>
</dbReference>
<dbReference type="Gene3D" id="3.30.70.1230">
    <property type="entry name" value="Nucleotide cyclase"/>
    <property type="match status" value="1"/>
</dbReference>
<dbReference type="Gene3D" id="1.25.40.10">
    <property type="entry name" value="Tetratricopeptide repeat domain"/>
    <property type="match status" value="1"/>
</dbReference>
<dbReference type="Gene3D" id="3.40.50.10610">
    <property type="entry name" value="ABC-type transport auxiliary lipoprotein component"/>
    <property type="match status" value="1"/>
</dbReference>
<evidence type="ECO:0000256" key="1">
    <source>
        <dbReference type="PROSITE-ProRule" id="PRU00339"/>
    </source>
</evidence>
<keyword evidence="1" id="KW-0802">TPR repeat</keyword>
<dbReference type="Proteomes" id="UP000318212">
    <property type="component" value="Unassembled WGS sequence"/>
</dbReference>
<evidence type="ECO:0000313" key="3">
    <source>
        <dbReference type="EMBL" id="TQD41009.1"/>
    </source>
</evidence>
<organism evidence="3 4">
    <name type="scientific">Marilutibacter aestuarii</name>
    <dbReference type="NCBI Taxonomy" id="1706195"/>
    <lineage>
        <taxon>Bacteria</taxon>
        <taxon>Pseudomonadati</taxon>
        <taxon>Pseudomonadota</taxon>
        <taxon>Gammaproteobacteria</taxon>
        <taxon>Lysobacterales</taxon>
        <taxon>Lysobacteraceae</taxon>
        <taxon>Marilutibacter</taxon>
    </lineage>
</organism>
<evidence type="ECO:0000256" key="2">
    <source>
        <dbReference type="SAM" id="MobiDB-lite"/>
    </source>
</evidence>
<evidence type="ECO:0000313" key="4">
    <source>
        <dbReference type="Proteomes" id="UP000318212"/>
    </source>
</evidence>
<dbReference type="SUPFAM" id="SSF55073">
    <property type="entry name" value="Nucleotide cyclase"/>
    <property type="match status" value="1"/>
</dbReference>
<dbReference type="RefSeq" id="WP_141519358.1">
    <property type="nucleotide sequence ID" value="NZ_VICE01000132.1"/>
</dbReference>
<reference evidence="3 4" key="1">
    <citation type="submission" date="2019-06" db="EMBL/GenBank/DDBJ databases">
        <title>Lysobacter alkalisoli sp. nov. isolated from saline soil.</title>
        <authorList>
            <person name="Sun J.-Q."/>
            <person name="Xu L."/>
        </authorList>
    </citation>
    <scope>NUCLEOTIDE SEQUENCE [LARGE SCALE GENOMIC DNA]</scope>
    <source>
        <strain evidence="3 4">JCM 31130</strain>
    </source>
</reference>
<dbReference type="SUPFAM" id="SSF48452">
    <property type="entry name" value="TPR-like"/>
    <property type="match status" value="1"/>
</dbReference>
<dbReference type="GO" id="GO:0009190">
    <property type="term" value="P:cyclic nucleotide biosynthetic process"/>
    <property type="evidence" value="ECO:0007669"/>
    <property type="project" value="InterPro"/>
</dbReference>
<accession>A0A507ZUB2</accession>
<dbReference type="CDD" id="cd07302">
    <property type="entry name" value="CHD"/>
    <property type="match status" value="1"/>
</dbReference>
<dbReference type="GO" id="GO:0004016">
    <property type="term" value="F:adenylate cyclase activity"/>
    <property type="evidence" value="ECO:0007669"/>
    <property type="project" value="UniProtKB-ARBA"/>
</dbReference>
<dbReference type="OrthoDB" id="5928393at2"/>
<dbReference type="InterPro" id="IPR029787">
    <property type="entry name" value="Nucleotide_cyclase"/>
</dbReference>
<dbReference type="AlphaFoldDB" id="A0A507ZUB2"/>
<dbReference type="InterPro" id="IPR019734">
    <property type="entry name" value="TPR_rpt"/>
</dbReference>
<protein>
    <submittedName>
        <fullName evidence="3">Putative peptide modification system cyclase</fullName>
    </submittedName>
</protein>
<gene>
    <name evidence="3" type="ORF">FKV25_13720</name>
</gene>
<dbReference type="PROSITE" id="PS50005">
    <property type="entry name" value="TPR"/>
    <property type="match status" value="1"/>
</dbReference>
<dbReference type="InterPro" id="IPR011990">
    <property type="entry name" value="TPR-like_helical_dom_sf"/>
</dbReference>
<feature type="region of interest" description="Disordered" evidence="2">
    <location>
        <begin position="1"/>
        <end position="23"/>
    </location>
</feature>